<protein>
    <submittedName>
        <fullName evidence="2">Cupin domain-containing protein</fullName>
    </submittedName>
</protein>
<reference evidence="2 3" key="1">
    <citation type="submission" date="2019-10" db="EMBL/GenBank/DDBJ databases">
        <title>Poseidonibacter ostreae sp. nov., isolated from the gut of the Ostrea denselamellosa.</title>
        <authorList>
            <person name="Choi A."/>
        </authorList>
    </citation>
    <scope>NUCLEOTIDE SEQUENCE [LARGE SCALE GENOMIC DNA]</scope>
    <source>
        <strain evidence="2 3">SJOD-M-5</strain>
    </source>
</reference>
<name>A0ABQ6VQ61_9BACT</name>
<dbReference type="EMBL" id="WFKJ01000001">
    <property type="protein sequence ID" value="KAB7892921.1"/>
    <property type="molecule type" value="Genomic_DNA"/>
</dbReference>
<dbReference type="Pfam" id="PF07883">
    <property type="entry name" value="Cupin_2"/>
    <property type="match status" value="1"/>
</dbReference>
<sequence>MKVSKPIKFKSKSWGHEIWIHNSDKYCGKILVVEANKSSSMHYHKLKDETFYIQEGKILVNTISKDGIKKEFEMNKGDVLDIPKGTKHQFTGIAEKSEIFEVSTEHFDDDSIYV</sequence>
<gene>
    <name evidence="2" type="ORF">GBG18_00155</name>
</gene>
<evidence type="ECO:0000259" key="1">
    <source>
        <dbReference type="Pfam" id="PF07883"/>
    </source>
</evidence>
<dbReference type="RefSeq" id="WP_152187307.1">
    <property type="nucleotide sequence ID" value="NZ_WFKI01000063.1"/>
</dbReference>
<dbReference type="InterPro" id="IPR014710">
    <property type="entry name" value="RmlC-like_jellyroll"/>
</dbReference>
<dbReference type="InterPro" id="IPR013096">
    <property type="entry name" value="Cupin_2"/>
</dbReference>
<evidence type="ECO:0000313" key="3">
    <source>
        <dbReference type="Proteomes" id="UP000461010"/>
    </source>
</evidence>
<feature type="domain" description="Cupin type-2" evidence="1">
    <location>
        <begin position="32"/>
        <end position="91"/>
    </location>
</feature>
<comment type="caution">
    <text evidence="2">The sequence shown here is derived from an EMBL/GenBank/DDBJ whole genome shotgun (WGS) entry which is preliminary data.</text>
</comment>
<dbReference type="Proteomes" id="UP000461010">
    <property type="component" value="Unassembled WGS sequence"/>
</dbReference>
<keyword evidence="3" id="KW-1185">Reference proteome</keyword>
<proteinExistence type="predicted"/>
<dbReference type="SUPFAM" id="SSF51182">
    <property type="entry name" value="RmlC-like cupins"/>
    <property type="match status" value="1"/>
</dbReference>
<evidence type="ECO:0000313" key="2">
    <source>
        <dbReference type="EMBL" id="KAB7892921.1"/>
    </source>
</evidence>
<dbReference type="Gene3D" id="2.60.120.10">
    <property type="entry name" value="Jelly Rolls"/>
    <property type="match status" value="1"/>
</dbReference>
<dbReference type="InterPro" id="IPR011051">
    <property type="entry name" value="RmlC_Cupin_sf"/>
</dbReference>
<accession>A0ABQ6VQ61</accession>
<organism evidence="2 3">
    <name type="scientific">Poseidonibacter ostreae</name>
    <dbReference type="NCBI Taxonomy" id="2654171"/>
    <lineage>
        <taxon>Bacteria</taxon>
        <taxon>Pseudomonadati</taxon>
        <taxon>Campylobacterota</taxon>
        <taxon>Epsilonproteobacteria</taxon>
        <taxon>Campylobacterales</taxon>
        <taxon>Arcobacteraceae</taxon>
        <taxon>Poseidonibacter</taxon>
    </lineage>
</organism>